<evidence type="ECO:0000256" key="3">
    <source>
        <dbReference type="ARBA" id="ARBA00023239"/>
    </source>
</evidence>
<organism evidence="7 8">
    <name type="scientific">Schizopora paradoxa</name>
    <dbReference type="NCBI Taxonomy" id="27342"/>
    <lineage>
        <taxon>Eukaryota</taxon>
        <taxon>Fungi</taxon>
        <taxon>Dikarya</taxon>
        <taxon>Basidiomycota</taxon>
        <taxon>Agaricomycotina</taxon>
        <taxon>Agaricomycetes</taxon>
        <taxon>Hymenochaetales</taxon>
        <taxon>Schizoporaceae</taxon>
        <taxon>Schizopora</taxon>
    </lineage>
</organism>
<dbReference type="Gene3D" id="3.40.50.880">
    <property type="match status" value="1"/>
</dbReference>
<reference evidence="7 8" key="1">
    <citation type="submission" date="2015-04" db="EMBL/GenBank/DDBJ databases">
        <title>Complete genome sequence of Schizopora paradoxa KUC8140, a cosmopolitan wood degrader in East Asia.</title>
        <authorList>
            <consortium name="DOE Joint Genome Institute"/>
            <person name="Min B."/>
            <person name="Park H."/>
            <person name="Jang Y."/>
            <person name="Kim J.-J."/>
            <person name="Kim K.H."/>
            <person name="Pangilinan J."/>
            <person name="Lipzen A."/>
            <person name="Riley R."/>
            <person name="Grigoriev I.V."/>
            <person name="Spatafora J.W."/>
            <person name="Choi I.-G."/>
        </authorList>
    </citation>
    <scope>NUCLEOTIDE SEQUENCE [LARGE SCALE GENOMIC DNA]</scope>
    <source>
        <strain evidence="7 8">KUC8140</strain>
    </source>
</reference>
<keyword evidence="2" id="KW-0346">Stress response</keyword>
<dbReference type="FunCoup" id="A0A0H2SDC1">
    <property type="interactions" value="330"/>
</dbReference>
<accession>A0A0H2SDC1</accession>
<keyword evidence="8" id="KW-1185">Reference proteome</keyword>
<evidence type="ECO:0000256" key="2">
    <source>
        <dbReference type="ARBA" id="ARBA00023016"/>
    </source>
</evidence>
<evidence type="ECO:0000256" key="1">
    <source>
        <dbReference type="ARBA" id="ARBA00013134"/>
    </source>
</evidence>
<dbReference type="STRING" id="27342.A0A0H2SDC1"/>
<dbReference type="InterPro" id="IPR002818">
    <property type="entry name" value="DJ-1/PfpI"/>
</dbReference>
<dbReference type="GO" id="GO:0019243">
    <property type="term" value="P:methylglyoxal catabolic process to D-lactate via S-lactoyl-glutathione"/>
    <property type="evidence" value="ECO:0007669"/>
    <property type="project" value="TreeGrafter"/>
</dbReference>
<dbReference type="CDD" id="cd03141">
    <property type="entry name" value="GATase1_Hsp31_like"/>
    <property type="match status" value="1"/>
</dbReference>
<evidence type="ECO:0000313" key="7">
    <source>
        <dbReference type="EMBL" id="KLO14931.1"/>
    </source>
</evidence>
<evidence type="ECO:0000256" key="4">
    <source>
        <dbReference type="ARBA" id="ARBA00038493"/>
    </source>
</evidence>
<keyword evidence="3" id="KW-0456">Lyase</keyword>
<evidence type="ECO:0000256" key="5">
    <source>
        <dbReference type="ARBA" id="ARBA00048082"/>
    </source>
</evidence>
<proteinExistence type="inferred from homology"/>
<protein>
    <recommendedName>
        <fullName evidence="1">D-lactate dehydratase</fullName>
        <ecNumber evidence="1">4.2.1.130</ecNumber>
    </recommendedName>
</protein>
<dbReference type="InParanoid" id="A0A0H2SDC1"/>
<name>A0A0H2SDC1_9AGAM</name>
<dbReference type="EMBL" id="KQ085936">
    <property type="protein sequence ID" value="KLO14931.1"/>
    <property type="molecule type" value="Genomic_DNA"/>
</dbReference>
<dbReference type="OrthoDB" id="543156at2759"/>
<sequence>MSSKKILFVFTSADKTLTGKQTGWYLPEAAHPYYVLSTKFEIDFAAPAGPNPPADENSVKNFKSDEQCAKFLVDPVAQDKLKNAKKLTEVKASDYVAIFYPGGHGPVLDLAVDEENIKLANEFYRSGKIVSAVCHGPAAIVGVTDASGKSIFSGKEATAFSNAEEEIVKMVQDIPFLVEDRIVAACGA</sequence>
<dbReference type="GO" id="GO:0005737">
    <property type="term" value="C:cytoplasm"/>
    <property type="evidence" value="ECO:0007669"/>
    <property type="project" value="TreeGrafter"/>
</dbReference>
<evidence type="ECO:0000313" key="8">
    <source>
        <dbReference type="Proteomes" id="UP000053477"/>
    </source>
</evidence>
<dbReference type="AlphaFoldDB" id="A0A0H2SDC1"/>
<dbReference type="InterPro" id="IPR050325">
    <property type="entry name" value="Prot/Nucl_acid_deglycase"/>
</dbReference>
<gene>
    <name evidence="7" type="ORF">SCHPADRAFT_939071</name>
</gene>
<dbReference type="GO" id="GO:0019172">
    <property type="term" value="F:glyoxalase III activity"/>
    <property type="evidence" value="ECO:0007669"/>
    <property type="project" value="UniProtKB-EC"/>
</dbReference>
<dbReference type="EC" id="4.2.1.130" evidence="1"/>
<comment type="catalytic activity">
    <reaction evidence="5">
        <text>methylglyoxal + H2O = (R)-lactate + H(+)</text>
        <dbReference type="Rhea" id="RHEA:27754"/>
        <dbReference type="ChEBI" id="CHEBI:15377"/>
        <dbReference type="ChEBI" id="CHEBI:15378"/>
        <dbReference type="ChEBI" id="CHEBI:16004"/>
        <dbReference type="ChEBI" id="CHEBI:17158"/>
        <dbReference type="EC" id="4.2.1.130"/>
    </reaction>
</comment>
<dbReference type="Proteomes" id="UP000053477">
    <property type="component" value="Unassembled WGS sequence"/>
</dbReference>
<comment type="similarity">
    <text evidence="4">Belongs to the peptidase C56 family. HSP31-like subfamily.</text>
</comment>
<evidence type="ECO:0000259" key="6">
    <source>
        <dbReference type="Pfam" id="PF01965"/>
    </source>
</evidence>
<dbReference type="Pfam" id="PF01965">
    <property type="entry name" value="DJ-1_PfpI"/>
    <property type="match status" value="1"/>
</dbReference>
<feature type="domain" description="DJ-1/PfpI" evidence="6">
    <location>
        <begin position="81"/>
        <end position="187"/>
    </location>
</feature>
<dbReference type="SUPFAM" id="SSF52317">
    <property type="entry name" value="Class I glutamine amidotransferase-like"/>
    <property type="match status" value="1"/>
</dbReference>
<dbReference type="PANTHER" id="PTHR48094:SF11">
    <property type="entry name" value="GLUTATHIONE-INDEPENDENT GLYOXALASE HSP31-RELATED"/>
    <property type="match status" value="1"/>
</dbReference>
<dbReference type="InterPro" id="IPR029062">
    <property type="entry name" value="Class_I_gatase-like"/>
</dbReference>
<dbReference type="PANTHER" id="PTHR48094">
    <property type="entry name" value="PROTEIN/NUCLEIC ACID DEGLYCASE DJ-1-RELATED"/>
    <property type="match status" value="1"/>
</dbReference>